<sequence>MHELDKAEKHSTPEISQLPRLALSNSNILVWIREELNKQGDVTRNLIAYDLTKKQSKVISRIDSPMALPSISDKYIVWSSSGNIFVYSIVEDKVISKINANEHVFPRVNNEYVLWNEDENLVIQHIQSGEKYEIVDEEPFFYGIGQDIVVYQIDESILTYHIEDKRTKKLNEKKATLPYIRNNDVVWQEINGNVTNLRVVNIHE</sequence>
<dbReference type="EMBL" id="JACYTN010000021">
    <property type="protein sequence ID" value="MBD8500353.1"/>
    <property type="molecule type" value="Genomic_DNA"/>
</dbReference>
<dbReference type="RefSeq" id="WP_192026651.1">
    <property type="nucleotide sequence ID" value="NZ_JACYTN010000021.1"/>
</dbReference>
<evidence type="ECO:0000313" key="2">
    <source>
        <dbReference type="Proteomes" id="UP000634529"/>
    </source>
</evidence>
<proteinExistence type="predicted"/>
<name>A0ABR9B1V5_9BACL</name>
<protein>
    <recommendedName>
        <fullName evidence="3">Dipeptidylpeptidase IV N-terminal domain-containing protein</fullName>
    </recommendedName>
</protein>
<gene>
    <name evidence="1" type="ORF">IFO66_18840</name>
</gene>
<keyword evidence="2" id="KW-1185">Reference proteome</keyword>
<evidence type="ECO:0000313" key="1">
    <source>
        <dbReference type="EMBL" id="MBD8500353.1"/>
    </source>
</evidence>
<comment type="caution">
    <text evidence="1">The sequence shown here is derived from an EMBL/GenBank/DDBJ whole genome shotgun (WGS) entry which is preliminary data.</text>
</comment>
<dbReference type="SUPFAM" id="SSF69304">
    <property type="entry name" value="Tricorn protease N-terminal domain"/>
    <property type="match status" value="1"/>
</dbReference>
<organism evidence="1 2">
    <name type="scientific">Paenibacillus arenosi</name>
    <dbReference type="NCBI Taxonomy" id="2774142"/>
    <lineage>
        <taxon>Bacteria</taxon>
        <taxon>Bacillati</taxon>
        <taxon>Bacillota</taxon>
        <taxon>Bacilli</taxon>
        <taxon>Bacillales</taxon>
        <taxon>Paenibacillaceae</taxon>
        <taxon>Paenibacillus</taxon>
    </lineage>
</organism>
<reference evidence="1 2" key="1">
    <citation type="submission" date="2020-09" db="EMBL/GenBank/DDBJ databases">
        <title>Paenibacillus sp. CAU 1523 isolated from sand of Haeundae Beach.</title>
        <authorList>
            <person name="Kim W."/>
        </authorList>
    </citation>
    <scope>NUCLEOTIDE SEQUENCE [LARGE SCALE GENOMIC DNA]</scope>
    <source>
        <strain evidence="1 2">CAU 1523</strain>
    </source>
</reference>
<dbReference type="Proteomes" id="UP000634529">
    <property type="component" value="Unassembled WGS sequence"/>
</dbReference>
<evidence type="ECO:0008006" key="3">
    <source>
        <dbReference type="Google" id="ProtNLM"/>
    </source>
</evidence>
<accession>A0ABR9B1V5</accession>